<proteinExistence type="predicted"/>
<evidence type="ECO:0000313" key="3">
    <source>
        <dbReference type="Proteomes" id="UP001059597"/>
    </source>
</evidence>
<protein>
    <submittedName>
        <fullName evidence="2">Uncharacterized protein</fullName>
    </submittedName>
</protein>
<feature type="compositionally biased region" description="Polar residues" evidence="1">
    <location>
        <begin position="9"/>
        <end position="37"/>
    </location>
</feature>
<keyword evidence="3" id="KW-1185">Reference proteome</keyword>
<name>A0ABM7ZUI4_STRNI</name>
<feature type="region of interest" description="Disordered" evidence="1">
    <location>
        <begin position="1"/>
        <end position="77"/>
    </location>
</feature>
<evidence type="ECO:0000313" key="2">
    <source>
        <dbReference type="EMBL" id="BDM70032.1"/>
    </source>
</evidence>
<reference evidence="2" key="1">
    <citation type="submission" date="2022-06" db="EMBL/GenBank/DDBJ databases">
        <title>Complete genome sequence of Streptomyces nigrescens HEK616.</title>
        <authorList>
            <person name="Asamizu S."/>
            <person name="Onaka H."/>
        </authorList>
    </citation>
    <scope>NUCLEOTIDE SEQUENCE</scope>
    <source>
        <strain evidence="2">HEK616</strain>
    </source>
</reference>
<sequence>MISDHDVESTSISHAESGKSTNVSMRQEIQTTGSPQLVQRHLVQPLPHSGVVPVPQPPPASHPRAEPELTGQPLPLDAGVEDEQDAAQHLAVLQCLLPPRPPLTIGGGDGSYGSITRVDLSVARHSPHRVE</sequence>
<evidence type="ECO:0000256" key="1">
    <source>
        <dbReference type="SAM" id="MobiDB-lite"/>
    </source>
</evidence>
<dbReference type="EMBL" id="AP026073">
    <property type="protein sequence ID" value="BDM70032.1"/>
    <property type="molecule type" value="Genomic_DNA"/>
</dbReference>
<accession>A0ABM7ZUI4</accession>
<dbReference type="Proteomes" id="UP001059597">
    <property type="component" value="Chromosome"/>
</dbReference>
<organism evidence="2 3">
    <name type="scientific">Streptomyces nigrescens</name>
    <dbReference type="NCBI Taxonomy" id="1920"/>
    <lineage>
        <taxon>Bacteria</taxon>
        <taxon>Bacillati</taxon>
        <taxon>Actinomycetota</taxon>
        <taxon>Actinomycetes</taxon>
        <taxon>Kitasatosporales</taxon>
        <taxon>Streptomycetaceae</taxon>
        <taxon>Streptomyces</taxon>
    </lineage>
</organism>
<gene>
    <name evidence="2" type="ORF">HEK616_35190</name>
</gene>